<dbReference type="Proteomes" id="UP000753256">
    <property type="component" value="Unassembled WGS sequence"/>
</dbReference>
<dbReference type="EMBL" id="DYUZ01000002">
    <property type="protein sequence ID" value="HJG36254.1"/>
    <property type="molecule type" value="Genomic_DNA"/>
</dbReference>
<reference evidence="1" key="2">
    <citation type="submission" date="2021-09" db="EMBL/GenBank/DDBJ databases">
        <authorList>
            <person name="Gilroy R."/>
        </authorList>
    </citation>
    <scope>NUCLEOTIDE SEQUENCE</scope>
    <source>
        <strain evidence="1">ChiHjej13B12-9602</strain>
    </source>
</reference>
<reference evidence="1" key="1">
    <citation type="journal article" date="2021" name="PeerJ">
        <title>Extensive microbial diversity within the chicken gut microbiome revealed by metagenomics and culture.</title>
        <authorList>
            <person name="Gilroy R."/>
            <person name="Ravi A."/>
            <person name="Getino M."/>
            <person name="Pursley I."/>
            <person name="Horton D.L."/>
            <person name="Alikhan N.F."/>
            <person name="Baker D."/>
            <person name="Gharbi K."/>
            <person name="Hall N."/>
            <person name="Watson M."/>
            <person name="Adriaenssens E.M."/>
            <person name="Foster-Nyarko E."/>
            <person name="Jarju S."/>
            <person name="Secka A."/>
            <person name="Antonio M."/>
            <person name="Oren A."/>
            <person name="Chaudhuri R.R."/>
            <person name="La Ragione R."/>
            <person name="Hildebrand F."/>
            <person name="Pallen M.J."/>
        </authorList>
    </citation>
    <scope>NUCLEOTIDE SEQUENCE</scope>
    <source>
        <strain evidence="1">ChiHjej13B12-9602</strain>
    </source>
</reference>
<proteinExistence type="predicted"/>
<evidence type="ECO:0000313" key="1">
    <source>
        <dbReference type="EMBL" id="HJG36254.1"/>
    </source>
</evidence>
<dbReference type="RefSeq" id="WP_273188331.1">
    <property type="nucleotide sequence ID" value="NZ_DYUZ01000002.1"/>
</dbReference>
<protein>
    <submittedName>
        <fullName evidence="1">SEC-C domain-containing protein</fullName>
    </submittedName>
</protein>
<dbReference type="InterPro" id="IPR004027">
    <property type="entry name" value="SEC_C_motif"/>
</dbReference>
<evidence type="ECO:0000313" key="2">
    <source>
        <dbReference type="Proteomes" id="UP000753256"/>
    </source>
</evidence>
<dbReference type="SUPFAM" id="SSF103642">
    <property type="entry name" value="Sec-C motif"/>
    <property type="match status" value="1"/>
</dbReference>
<dbReference type="Pfam" id="PF02810">
    <property type="entry name" value="SEC-C"/>
    <property type="match status" value="1"/>
</dbReference>
<dbReference type="AlphaFoldDB" id="A0A921IUB9"/>
<name>A0A921IUB9_9ACTN</name>
<sequence>MLEADAKRLGLRGVSKLRKAELAHAIAEALRDGELAARELTDFLLDCHPAEFKTFKSILAMPQGAFSFTEAEAAEHPGLMVYAPYTRLYLHEGRFTAIIPDEYRQAMEHIDLDDLERQRSRAESIVHLGEVLVDFCGIVSIQGLAARVQELHGFTPGEDEARRTLAAAARREMPYAAFELWRDPQGDDAWYLVHSSLGDHALVDIVRRSMEREIDAIDFDSMSPQEQAALIERYADSAYLLHEVQEKQSQRDRYLHDLMALHREKDAEGPCPLPAELAQQDPFEWQAQLPEAINLRNWLDAHVPDDEDDMLFADDVVSELIEVNETSGEPNAFLNSAADMDQLTLTEDTQAILGRIMALANALPKWENNGWAPNALFEREVGHRVFHNPDGSEMRVGRNDPCPCGSGKKYKKCCGR</sequence>
<dbReference type="PANTHER" id="PTHR33747">
    <property type="entry name" value="UPF0225 PROTEIN SCO1677"/>
    <property type="match status" value="1"/>
</dbReference>
<gene>
    <name evidence="1" type="ORF">K8V70_00080</name>
</gene>
<accession>A0A921IUB9</accession>
<comment type="caution">
    <text evidence="1">The sequence shown here is derived from an EMBL/GenBank/DDBJ whole genome shotgun (WGS) entry which is preliminary data.</text>
</comment>
<dbReference type="PANTHER" id="PTHR33747:SF1">
    <property type="entry name" value="ADENYLATE CYCLASE-ASSOCIATED CAP C-TERMINAL DOMAIN-CONTAINING PROTEIN"/>
    <property type="match status" value="1"/>
</dbReference>
<organism evidence="1 2">
    <name type="scientific">Enorma phocaeensis</name>
    <dbReference type="NCBI Taxonomy" id="1871019"/>
    <lineage>
        <taxon>Bacteria</taxon>
        <taxon>Bacillati</taxon>
        <taxon>Actinomycetota</taxon>
        <taxon>Coriobacteriia</taxon>
        <taxon>Coriobacteriales</taxon>
        <taxon>Coriobacteriaceae</taxon>
        <taxon>Enorma</taxon>
    </lineage>
</organism>
<dbReference type="Gene3D" id="3.10.450.50">
    <property type="match status" value="1"/>
</dbReference>